<evidence type="ECO:0000313" key="4">
    <source>
        <dbReference type="Proteomes" id="UP000596742"/>
    </source>
</evidence>
<feature type="domain" description="Hemimethylated DNA-binding" evidence="2">
    <location>
        <begin position="915"/>
        <end position="1012"/>
    </location>
</feature>
<dbReference type="InterPro" id="IPR011722">
    <property type="entry name" value="Hemimethylated_DNA-bd_dom"/>
</dbReference>
<comment type="caution">
    <text evidence="3">The sequence shown here is derived from an EMBL/GenBank/DDBJ whole genome shotgun (WGS) entry which is preliminary data.</text>
</comment>
<dbReference type="PANTHER" id="PTHR31350:SF21">
    <property type="entry name" value="F-BOX ONLY PROTEIN 21"/>
    <property type="match status" value="1"/>
</dbReference>
<dbReference type="OrthoDB" id="28868at2759"/>
<organism evidence="3 4">
    <name type="scientific">Mytilus galloprovincialis</name>
    <name type="common">Mediterranean mussel</name>
    <dbReference type="NCBI Taxonomy" id="29158"/>
    <lineage>
        <taxon>Eukaryota</taxon>
        <taxon>Metazoa</taxon>
        <taxon>Spiralia</taxon>
        <taxon>Lophotrochozoa</taxon>
        <taxon>Mollusca</taxon>
        <taxon>Bivalvia</taxon>
        <taxon>Autobranchia</taxon>
        <taxon>Pteriomorphia</taxon>
        <taxon>Mytilida</taxon>
        <taxon>Mytiloidea</taxon>
        <taxon>Mytilidae</taxon>
        <taxon>Mytilinae</taxon>
        <taxon>Mytilus</taxon>
    </lineage>
</organism>
<feature type="compositionally biased region" description="Polar residues" evidence="1">
    <location>
        <begin position="324"/>
        <end position="364"/>
    </location>
</feature>
<accession>A0A8B6GPX7</accession>
<dbReference type="AlphaFoldDB" id="A0A8B6GPX7"/>
<reference evidence="3" key="1">
    <citation type="submission" date="2018-11" db="EMBL/GenBank/DDBJ databases">
        <authorList>
            <person name="Alioto T."/>
            <person name="Alioto T."/>
        </authorList>
    </citation>
    <scope>NUCLEOTIDE SEQUENCE</scope>
</reference>
<dbReference type="InterPro" id="IPR032698">
    <property type="entry name" value="SirB1_N"/>
</dbReference>
<dbReference type="GO" id="GO:0003677">
    <property type="term" value="F:DNA binding"/>
    <property type="evidence" value="ECO:0007669"/>
    <property type="project" value="InterPro"/>
</dbReference>
<feature type="region of interest" description="Disordered" evidence="1">
    <location>
        <begin position="324"/>
        <end position="368"/>
    </location>
</feature>
<dbReference type="InterPro" id="IPR036623">
    <property type="entry name" value="Hemimethylated_DNA-bd_sf"/>
</dbReference>
<dbReference type="NCBIfam" id="TIGR02097">
    <property type="entry name" value="yccV"/>
    <property type="match status" value="1"/>
</dbReference>
<feature type="region of interest" description="Disordered" evidence="1">
    <location>
        <begin position="66"/>
        <end position="90"/>
    </location>
</feature>
<dbReference type="PANTHER" id="PTHR31350">
    <property type="entry name" value="SI:DKEY-261L7.2"/>
    <property type="match status" value="1"/>
</dbReference>
<dbReference type="Proteomes" id="UP000596742">
    <property type="component" value="Unassembled WGS sequence"/>
</dbReference>
<sequence length="1085" mass="120991">MIDLFKIKEDFSFMVKEAEPWTLTQFVMWLDLKLSEFKTKGYMVLDHNVKTKPKWLEEDTITSDIAPPPAPCRNCHSSSSTGHAGHAGRDVGQYYSDIHASQPVHQLNAASRIKDKSQQKSTDESENIRGEVGIIDLSHGEMQNRVNNNNFRQNSNQNSAISQSANLRQIPSQGYLKQKTPTVSIQRQEKRARTEVIEIDGSSPTEKMFSSNRQEIGKTSTPIVRRAGQLLQKAKNRQALSTGTAIYTSTTTTLTPTFSSSFSSQSTRTASSNRNFALGAPPVSSFLAPTMSSSAFSVSPVTGSQSLDDIIAETVQSVSGQCRLSTEVPPSSQSFSTEQKLPDSSTVKRQTSFQDTTSSNQPSAPTVFPGLSISPNSFSQMVDGQAVPVALHANIDNISRDLSQVSADSAPSGSNATEVKMETDLNASISDSFSTDAATLQTSLLDTSTDSSLSFQDTSHTSHGPVEPGGVPRPGLIDTETAKAYQMVELVTGSGVYVYDKTISQAFKVGTERDTGTYSGEKMARYLLNVFWSRKDLVGATLSKAGRGKKILNQQIIEAILDDSSGNDITTTVQPLHLIYKHKNLTRKFYATKVIRHITLKHLTTKWKEHIQLPVDQQSLETGAVMLAQWCQPSLSITENEISDQLDVIAAKVVTQCPPVIAEKINSGRTCELTPPQQRTVLENVNQVLYYDIGFHGNSEDYYNEKNSYINQVLNLKSGIPITLSIVYISVAKRLGIELHPVNFPSHFLIKWKEHPMGTPESQYTYIDAYEKGRFLTQAELSTRIGLPEEMANLAELCRSVPPVMVYQRMTRNLIIIGRQQGFGQGQLLGLRNAMELYLVISPDDAEVLMLQARVNLHLNVDLTDVIDNLQRTESFDNRQALVAHLLEEARRQMLNYESERKKKRKVKQRNDNPNVAFAVGMVMRHRRYNYMCAIYGWDSKCQASQEWIYQMGVNHLPKKDKQPFYNVLVDDGSNRYAAQENLEIPDSVPEIAHPEVGKYFHEFAGKHYIPNNEKLSEYPENLEIPDSVPEIAHPEVGKYFHEFSGNHYIPNNEKLSEYPGDMEIVHKLLNSGGEKETDMDALSS</sequence>
<dbReference type="SMART" id="SM00992">
    <property type="entry name" value="YccV-like"/>
    <property type="match status" value="1"/>
</dbReference>
<feature type="region of interest" description="Disordered" evidence="1">
    <location>
        <begin position="450"/>
        <end position="475"/>
    </location>
</feature>
<dbReference type="EMBL" id="UYJE01008796">
    <property type="protein sequence ID" value="VDI67282.1"/>
    <property type="molecule type" value="Genomic_DNA"/>
</dbReference>
<name>A0A8B6GPX7_MYTGA</name>
<dbReference type="Gene3D" id="2.30.30.390">
    <property type="entry name" value="Hemimethylated DNA-binding domain"/>
    <property type="match status" value="1"/>
</dbReference>
<evidence type="ECO:0000313" key="3">
    <source>
        <dbReference type="EMBL" id="VDI67282.1"/>
    </source>
</evidence>
<evidence type="ECO:0000259" key="2">
    <source>
        <dbReference type="SMART" id="SM00992"/>
    </source>
</evidence>
<protein>
    <submittedName>
        <fullName evidence="3">F-box protein 21</fullName>
    </submittedName>
</protein>
<keyword evidence="4" id="KW-1185">Reference proteome</keyword>
<dbReference type="Pfam" id="PF13369">
    <property type="entry name" value="Transglut_core2"/>
    <property type="match status" value="1"/>
</dbReference>
<dbReference type="SUPFAM" id="SSF141255">
    <property type="entry name" value="YccV-like"/>
    <property type="match status" value="1"/>
</dbReference>
<proteinExistence type="predicted"/>
<evidence type="ECO:0000256" key="1">
    <source>
        <dbReference type="SAM" id="MobiDB-lite"/>
    </source>
</evidence>
<gene>
    <name evidence="3" type="ORF">MGAL_10B059133</name>
</gene>
<dbReference type="Pfam" id="PF08755">
    <property type="entry name" value="YccV-like"/>
    <property type="match status" value="1"/>
</dbReference>